<proteinExistence type="predicted"/>
<keyword evidence="2" id="KW-1185">Reference proteome</keyword>
<evidence type="ECO:0000313" key="2">
    <source>
        <dbReference type="Proteomes" id="UP001634394"/>
    </source>
</evidence>
<dbReference type="InterPro" id="IPR032675">
    <property type="entry name" value="LRR_dom_sf"/>
</dbReference>
<dbReference type="InterPro" id="IPR006553">
    <property type="entry name" value="Leu-rich_rpt_Cys-con_subtyp"/>
</dbReference>
<gene>
    <name evidence="1" type="ORF">ACJMK2_023580</name>
</gene>
<dbReference type="SUPFAM" id="SSF52047">
    <property type="entry name" value="RNI-like"/>
    <property type="match status" value="1"/>
</dbReference>
<evidence type="ECO:0000313" key="1">
    <source>
        <dbReference type="EMBL" id="KAL3831883.1"/>
    </source>
</evidence>
<dbReference type="PANTHER" id="PTHR13318:SF152">
    <property type="entry name" value="F-BOX_LRR-REPEAT PROTEIN 4"/>
    <property type="match status" value="1"/>
</dbReference>
<dbReference type="EMBL" id="JBJQND010000019">
    <property type="protein sequence ID" value="KAL3831883.1"/>
    <property type="molecule type" value="Genomic_DNA"/>
</dbReference>
<dbReference type="PANTHER" id="PTHR13318">
    <property type="entry name" value="PARTNER OF PAIRED, ISOFORM B-RELATED"/>
    <property type="match status" value="1"/>
</dbReference>
<sequence>MLGVHPNIKKANIKNGVARERGSSDFETIRYNRQSFSCVNLKHFVYQYFPDFSCELNAEKHVNILSKYQYQSYLLTTVGYIYKHKECKRDLNQTLDSIFSHEYLMVIQQQWENGANRKIIMYVPRLCIYLITYITNTWTGTSHNKFSSPMERIHSYVGISLHRRHFYNKLSTMDHLLKRHCYDSLQYIELNLQPHLTQVTDTVLYSLMKRCSHLLRLNLSWCKNLLLTINGVDTFLQCCGSELTCLYLSTCKFLNNDCLMSVVQYCPNLRELDIDSCLQVDSTGFSQLKNLTMLQRLNLYRTYIDTMSLTAIIRSCHHLRHLNLGSCTCLHFMDDIAEELGNNCRKLKSLDLWRSRSISHEGLSHIYTSCRDLEEIDLGWCPELKSRTLCFVELTQNCTKLKKLFLTANRTVCDEDLLAIAKHCKEMEQLDILGTREVSAFAAQRVLENCKKLIMFDVSFCSGIDFPMMETWKKEFPHCEIKKSYQN</sequence>
<accession>A0ABD3T608</accession>
<organism evidence="1 2">
    <name type="scientific">Sinanodonta woodiana</name>
    <name type="common">Chinese pond mussel</name>
    <name type="synonym">Anodonta woodiana</name>
    <dbReference type="NCBI Taxonomy" id="1069815"/>
    <lineage>
        <taxon>Eukaryota</taxon>
        <taxon>Metazoa</taxon>
        <taxon>Spiralia</taxon>
        <taxon>Lophotrochozoa</taxon>
        <taxon>Mollusca</taxon>
        <taxon>Bivalvia</taxon>
        <taxon>Autobranchia</taxon>
        <taxon>Heteroconchia</taxon>
        <taxon>Palaeoheterodonta</taxon>
        <taxon>Unionida</taxon>
        <taxon>Unionoidea</taxon>
        <taxon>Unionidae</taxon>
        <taxon>Unioninae</taxon>
        <taxon>Sinanodonta</taxon>
    </lineage>
</organism>
<reference evidence="1 2" key="1">
    <citation type="submission" date="2024-11" db="EMBL/GenBank/DDBJ databases">
        <title>Chromosome-level genome assembly of the freshwater bivalve Anodonta woodiana.</title>
        <authorList>
            <person name="Chen X."/>
        </authorList>
    </citation>
    <scope>NUCLEOTIDE SEQUENCE [LARGE SCALE GENOMIC DNA]</scope>
    <source>
        <strain evidence="1">MN2024</strain>
        <tissue evidence="1">Gills</tissue>
    </source>
</reference>
<protein>
    <recommendedName>
        <fullName evidence="3">F-box/LRR-repeat protein 4</fullName>
    </recommendedName>
</protein>
<comment type="caution">
    <text evidence="1">The sequence shown here is derived from an EMBL/GenBank/DDBJ whole genome shotgun (WGS) entry which is preliminary data.</text>
</comment>
<dbReference type="Proteomes" id="UP001634394">
    <property type="component" value="Unassembled WGS sequence"/>
</dbReference>
<dbReference type="Gene3D" id="3.80.10.10">
    <property type="entry name" value="Ribonuclease Inhibitor"/>
    <property type="match status" value="3"/>
</dbReference>
<dbReference type="SMART" id="SM00367">
    <property type="entry name" value="LRR_CC"/>
    <property type="match status" value="6"/>
</dbReference>
<dbReference type="AlphaFoldDB" id="A0ABD3T608"/>
<dbReference type="FunFam" id="3.80.10.10:FF:000152">
    <property type="entry name" value="F-box/LRR-repeat protein 4 isoform X1"/>
    <property type="match status" value="1"/>
</dbReference>
<name>A0ABD3T608_SINWO</name>
<evidence type="ECO:0008006" key="3">
    <source>
        <dbReference type="Google" id="ProtNLM"/>
    </source>
</evidence>